<dbReference type="InterPro" id="IPR029060">
    <property type="entry name" value="PIN-like_dom_sf"/>
</dbReference>
<keyword evidence="5" id="KW-1133">Transmembrane helix</keyword>
<accession>A0A3B1DTH7</accession>
<keyword evidence="5" id="KW-0472">Membrane</keyword>
<keyword evidence="5" id="KW-0812">Transmembrane</keyword>
<evidence type="ECO:0000259" key="6">
    <source>
        <dbReference type="PROSITE" id="PS50926"/>
    </source>
</evidence>
<feature type="domain" description="TRAM" evidence="6">
    <location>
        <begin position="271"/>
        <end position="332"/>
    </location>
</feature>
<proteinExistence type="predicted"/>
<gene>
    <name evidence="7" type="ORF">MNBD_PLANCTO02-2752</name>
</gene>
<keyword evidence="2" id="KW-0540">Nuclease</keyword>
<organism evidence="7">
    <name type="scientific">hydrothermal vent metagenome</name>
    <dbReference type="NCBI Taxonomy" id="652676"/>
    <lineage>
        <taxon>unclassified sequences</taxon>
        <taxon>metagenomes</taxon>
        <taxon>ecological metagenomes</taxon>
    </lineage>
</organism>
<sequence>MLRIILIAVYILICAGAISAYVTGDVEKPSVISGNELVAFITLFLVSQIVTVLDLLIRKKQIQIISAIYFGLLVGVLLSYGFIQALHPVLPPHSLFRPIVSTLLVLMLPYLCISFLLQTKDDFRFIIPFVEFSRELKGGSPLIVDSSALIDGRMSEVVETNIFNSELLIPRYVIHEVQEVADSNDKTRRVRGRRGLEVLTKLQNNPKAQVVIVETNELNYQTDQVDSQLVELAKSRGGRLLTNDFNLNKVATAQGVLVINLNDISNALKPRHLPGDRLRIKLIKQGESHGQGVGYLDDGTMVVCENTGHMMGKEIDVIITSMLQSSSGRMIFAKQVHRTSVGNAATYK</sequence>
<dbReference type="InterPro" id="IPR002792">
    <property type="entry name" value="TRAM_dom"/>
</dbReference>
<feature type="transmembrane region" description="Helical" evidence="5">
    <location>
        <begin position="36"/>
        <end position="57"/>
    </location>
</feature>
<evidence type="ECO:0000256" key="3">
    <source>
        <dbReference type="ARBA" id="ARBA00022801"/>
    </source>
</evidence>
<evidence type="ECO:0000256" key="4">
    <source>
        <dbReference type="ARBA" id="ARBA00022842"/>
    </source>
</evidence>
<reference evidence="7" key="1">
    <citation type="submission" date="2018-06" db="EMBL/GenBank/DDBJ databases">
        <authorList>
            <person name="Zhirakovskaya E."/>
        </authorList>
    </citation>
    <scope>NUCLEOTIDE SEQUENCE</scope>
</reference>
<keyword evidence="4" id="KW-0460">Magnesium</keyword>
<dbReference type="PROSITE" id="PS50926">
    <property type="entry name" value="TRAM"/>
    <property type="match status" value="1"/>
</dbReference>
<evidence type="ECO:0000256" key="1">
    <source>
        <dbReference type="ARBA" id="ARBA00001946"/>
    </source>
</evidence>
<dbReference type="CDD" id="cd09877">
    <property type="entry name" value="PIN_YacL-like"/>
    <property type="match status" value="1"/>
</dbReference>
<feature type="transmembrane region" description="Helical" evidence="5">
    <location>
        <begin position="64"/>
        <end position="83"/>
    </location>
</feature>
<dbReference type="Gene3D" id="3.40.50.1010">
    <property type="entry name" value="5'-nuclease"/>
    <property type="match status" value="1"/>
</dbReference>
<dbReference type="GO" id="GO:0016787">
    <property type="term" value="F:hydrolase activity"/>
    <property type="evidence" value="ECO:0007669"/>
    <property type="project" value="UniProtKB-KW"/>
</dbReference>
<evidence type="ECO:0000313" key="7">
    <source>
        <dbReference type="EMBL" id="VAX39398.1"/>
    </source>
</evidence>
<feature type="transmembrane region" description="Helical" evidence="5">
    <location>
        <begin position="95"/>
        <end position="117"/>
    </location>
</feature>
<dbReference type="GO" id="GO:0004518">
    <property type="term" value="F:nuclease activity"/>
    <property type="evidence" value="ECO:0007669"/>
    <property type="project" value="UniProtKB-KW"/>
</dbReference>
<protein>
    <submittedName>
        <fullName evidence="7">Membrane-associated protein containing RNA-binding TRAM domain and ribonuclease PIN-domain, YacL B.subtilis ortholog</fullName>
    </submittedName>
</protein>
<keyword evidence="3" id="KW-0378">Hydrolase</keyword>
<dbReference type="PANTHER" id="PTHR11603:SF147">
    <property type="entry name" value="MEMBRANE PROTEIN"/>
    <property type="match status" value="1"/>
</dbReference>
<dbReference type="InterPro" id="IPR002716">
    <property type="entry name" value="PIN_dom"/>
</dbReference>
<dbReference type="EMBL" id="UOGL01000329">
    <property type="protein sequence ID" value="VAX39398.1"/>
    <property type="molecule type" value="Genomic_DNA"/>
</dbReference>
<dbReference type="SUPFAM" id="SSF88723">
    <property type="entry name" value="PIN domain-like"/>
    <property type="match status" value="1"/>
</dbReference>
<dbReference type="PANTHER" id="PTHR11603">
    <property type="entry name" value="AAA FAMILY ATPASE"/>
    <property type="match status" value="1"/>
</dbReference>
<dbReference type="SMART" id="SM00670">
    <property type="entry name" value="PINc"/>
    <property type="match status" value="1"/>
</dbReference>
<evidence type="ECO:0000256" key="2">
    <source>
        <dbReference type="ARBA" id="ARBA00022722"/>
    </source>
</evidence>
<dbReference type="InterPro" id="IPR052041">
    <property type="entry name" value="Nucleic_acid_metab_PIN/TRAM"/>
</dbReference>
<evidence type="ECO:0000256" key="5">
    <source>
        <dbReference type="SAM" id="Phobius"/>
    </source>
</evidence>
<comment type="cofactor">
    <cofactor evidence="1">
        <name>Mg(2+)</name>
        <dbReference type="ChEBI" id="CHEBI:18420"/>
    </cofactor>
</comment>
<dbReference type="AlphaFoldDB" id="A0A3B1DTH7"/>
<name>A0A3B1DTH7_9ZZZZ</name>